<dbReference type="Gene3D" id="3.30.420.10">
    <property type="entry name" value="Ribonuclease H-like superfamily/Ribonuclease H"/>
    <property type="match status" value="1"/>
</dbReference>
<dbReference type="Proteomes" id="UP000887159">
    <property type="component" value="Unassembled WGS sequence"/>
</dbReference>
<reference evidence="1" key="1">
    <citation type="submission" date="2020-08" db="EMBL/GenBank/DDBJ databases">
        <title>Multicomponent nature underlies the extraordinary mechanical properties of spider dragline silk.</title>
        <authorList>
            <person name="Kono N."/>
            <person name="Nakamura H."/>
            <person name="Mori M."/>
            <person name="Yoshida Y."/>
            <person name="Ohtoshi R."/>
            <person name="Malay A.D."/>
            <person name="Moran D.A.P."/>
            <person name="Tomita M."/>
            <person name="Numata K."/>
            <person name="Arakawa K."/>
        </authorList>
    </citation>
    <scope>NUCLEOTIDE SEQUENCE</scope>
</reference>
<name>A0A8X6WIX0_TRICX</name>
<evidence type="ECO:0000313" key="2">
    <source>
        <dbReference type="Proteomes" id="UP000887159"/>
    </source>
</evidence>
<protein>
    <submittedName>
        <fullName evidence="1">DUF4817 domain-containing protein</fullName>
    </submittedName>
</protein>
<accession>A0A8X6WIX0</accession>
<comment type="caution">
    <text evidence="1">The sequence shown here is derived from an EMBL/GenBank/DDBJ whole genome shotgun (WGS) entry which is preliminary data.</text>
</comment>
<keyword evidence="2" id="KW-1185">Reference proteome</keyword>
<proteinExistence type="predicted"/>
<dbReference type="AlphaFoldDB" id="A0A8X6WIX0"/>
<evidence type="ECO:0000313" key="1">
    <source>
        <dbReference type="EMBL" id="GFY35938.1"/>
    </source>
</evidence>
<sequence>MLSAPDKALLVKLFYMNEESATIALRKFRVQKNVKSRKSPLTPAGLLKFVKRFEDTGKLEDRARAGRPCLKEARAPCIAVEMEAIASEAAAGTNSAREAARRLGLPPSSVRNILRRILQLYPYKLQSCHELLPADTAQREAFAKWAFSKMEQDPTWVFNILWTDEAHFSLHGDVNNHNCLIWATSNPREYTQKPLRSPKGTAWCGFTGSFIIGPFFFETQCPVNGWITETVNAQLYLTLLRETVVPCLIQRGQISNVTFMQDGATSHTANPVKAFLMQTFGEDRIVASVEDEISTASAETCKTSEDLLYELRIRKTPTPIGNRNFTTSSTARQPEAQRRGIRINIGAGRCQISQRISNSRKKRSSSRNFITHMSPMGNHELEFTCFTKYLNIILQNTISLSHSNRILGESNGNLYNCPTRFFQGSPNLIRLIGLSDDGRHVEGLPFPSDVEN</sequence>
<dbReference type="InterPro" id="IPR036397">
    <property type="entry name" value="RNaseH_sf"/>
</dbReference>
<dbReference type="GO" id="GO:0003676">
    <property type="term" value="F:nucleic acid binding"/>
    <property type="evidence" value="ECO:0007669"/>
    <property type="project" value="InterPro"/>
</dbReference>
<gene>
    <name evidence="1" type="primary">X975_11439</name>
    <name evidence="1" type="ORF">TNCV_4843101</name>
</gene>
<organism evidence="1 2">
    <name type="scientific">Trichonephila clavipes</name>
    <name type="common">Golden silk orbweaver</name>
    <name type="synonym">Nephila clavipes</name>
    <dbReference type="NCBI Taxonomy" id="2585209"/>
    <lineage>
        <taxon>Eukaryota</taxon>
        <taxon>Metazoa</taxon>
        <taxon>Ecdysozoa</taxon>
        <taxon>Arthropoda</taxon>
        <taxon>Chelicerata</taxon>
        <taxon>Arachnida</taxon>
        <taxon>Araneae</taxon>
        <taxon>Araneomorphae</taxon>
        <taxon>Entelegynae</taxon>
        <taxon>Araneoidea</taxon>
        <taxon>Nephilidae</taxon>
        <taxon>Trichonephila</taxon>
    </lineage>
</organism>
<dbReference type="PANTHER" id="PTHR47326">
    <property type="entry name" value="TRANSPOSABLE ELEMENT TC3 TRANSPOSASE-LIKE PROTEIN"/>
    <property type="match status" value="1"/>
</dbReference>
<dbReference type="EMBL" id="BMAU01021435">
    <property type="protein sequence ID" value="GFY35938.1"/>
    <property type="molecule type" value="Genomic_DNA"/>
</dbReference>
<dbReference type="PANTHER" id="PTHR47326:SF1">
    <property type="entry name" value="HTH PSQ-TYPE DOMAIN-CONTAINING PROTEIN"/>
    <property type="match status" value="1"/>
</dbReference>